<dbReference type="PROSITE" id="PS50111">
    <property type="entry name" value="CHEMOTAXIS_TRANSDUC_2"/>
    <property type="match status" value="1"/>
</dbReference>
<evidence type="ECO:0000313" key="5">
    <source>
        <dbReference type="Proteomes" id="UP000009881"/>
    </source>
</evidence>
<dbReference type="PANTHER" id="PTHR32089:SF112">
    <property type="entry name" value="LYSOZYME-LIKE PROTEIN-RELATED"/>
    <property type="match status" value="1"/>
</dbReference>
<evidence type="ECO:0000256" key="1">
    <source>
        <dbReference type="ARBA" id="ARBA00023224"/>
    </source>
</evidence>
<keyword evidence="5" id="KW-1185">Reference proteome</keyword>
<dbReference type="RefSeq" id="WP_009540916.1">
    <property type="nucleotide sequence ID" value="NZ_ANHY01000011.1"/>
</dbReference>
<keyword evidence="1 2" id="KW-0807">Transducer</keyword>
<dbReference type="SUPFAM" id="SSF58104">
    <property type="entry name" value="Methyl-accepting chemotaxis protein (MCP) signaling domain"/>
    <property type="match status" value="1"/>
</dbReference>
<dbReference type="STRING" id="1238182.C882_0256"/>
<reference evidence="4 5" key="1">
    <citation type="journal article" date="2013" name="Genome Announc.">
        <title>Draft Genome Sequence of an Alphaproteobacterium, Caenispirillum salinarum AK4(T), Isolated from a Solar Saltern.</title>
        <authorList>
            <person name="Khatri I."/>
            <person name="Singh A."/>
            <person name="Korpole S."/>
            <person name="Pinnaka A.K."/>
            <person name="Subramanian S."/>
        </authorList>
    </citation>
    <scope>NUCLEOTIDE SEQUENCE [LARGE SCALE GENOMIC DNA]</scope>
    <source>
        <strain evidence="4 5">AK4</strain>
    </source>
</reference>
<gene>
    <name evidence="4" type="ORF">C882_0256</name>
</gene>
<proteinExistence type="predicted"/>
<dbReference type="Gene3D" id="1.10.287.950">
    <property type="entry name" value="Methyl-accepting chemotaxis protein"/>
    <property type="match status" value="1"/>
</dbReference>
<dbReference type="AlphaFoldDB" id="K9HMQ6"/>
<dbReference type="EMBL" id="ANHY01000011">
    <property type="protein sequence ID" value="EKV29826.1"/>
    <property type="molecule type" value="Genomic_DNA"/>
</dbReference>
<dbReference type="InterPro" id="IPR004089">
    <property type="entry name" value="MCPsignal_dom"/>
</dbReference>
<accession>K9HMQ6</accession>
<dbReference type="OrthoDB" id="2489132at2"/>
<evidence type="ECO:0000313" key="4">
    <source>
        <dbReference type="EMBL" id="EKV29826.1"/>
    </source>
</evidence>
<dbReference type="PATRIC" id="fig|1238182.3.peg.2471"/>
<name>K9HMQ6_9PROT</name>
<comment type="caution">
    <text evidence="4">The sequence shown here is derived from an EMBL/GenBank/DDBJ whole genome shotgun (WGS) entry which is preliminary data.</text>
</comment>
<protein>
    <submittedName>
        <fullName evidence="4">Methyl-accepting chemotaxis protein</fullName>
    </submittedName>
</protein>
<dbReference type="GO" id="GO:0016020">
    <property type="term" value="C:membrane"/>
    <property type="evidence" value="ECO:0007669"/>
    <property type="project" value="InterPro"/>
</dbReference>
<sequence length="477" mass="50984">MDDAGRHPGAGGADMLDTRADGAAAGIVKGIGSLWESLATVALDIGAVNERLGRSVDQFDGLRRAAEEMAESNQSINDAAGSAQDVADRVLAEARGSRDALERATGDIHGLVEGVGRIEQQLAGLSEALRQVSNVSQEIEAIAKQTRLLALNATIEAARAGEAGKGFGVVAGEVKALAQQTSDATSHIEETVAELETLIGQLHTETSDSRERAGTVEQSTETLSRVVATLSHGMEDVGGQIQSISGAVSGNLDRCGIVVDSVNALTGDVEDESGHLHHATDAVNGLMNQTQDLITRAVSEGFEMADSPYVRSVQNMAETIGRLFEDAVASGRMTEDALFDENYKPIPGTDPRQHTTRFVDFTDRVLPELQEPLLASDPNILFCAAVDRNGYLPTHNKKYSQPQGDDPLWNTANCRNRRIFDDPVGLAAGRNTRPFLLNSYKRDMGGKMVMMKDVSAPIFVNGRHWGGFRMGYTLGGI</sequence>
<organism evidence="4 5">
    <name type="scientific">Caenispirillum salinarum AK4</name>
    <dbReference type="NCBI Taxonomy" id="1238182"/>
    <lineage>
        <taxon>Bacteria</taxon>
        <taxon>Pseudomonadati</taxon>
        <taxon>Pseudomonadota</taxon>
        <taxon>Alphaproteobacteria</taxon>
        <taxon>Rhodospirillales</taxon>
        <taxon>Novispirillaceae</taxon>
        <taxon>Caenispirillum</taxon>
    </lineage>
</organism>
<dbReference type="SMART" id="SM00283">
    <property type="entry name" value="MA"/>
    <property type="match status" value="1"/>
</dbReference>
<evidence type="ECO:0000256" key="2">
    <source>
        <dbReference type="PROSITE-ProRule" id="PRU00284"/>
    </source>
</evidence>
<dbReference type="PANTHER" id="PTHR32089">
    <property type="entry name" value="METHYL-ACCEPTING CHEMOTAXIS PROTEIN MCPB"/>
    <property type="match status" value="1"/>
</dbReference>
<dbReference type="Pfam" id="PF00015">
    <property type="entry name" value="MCPsignal"/>
    <property type="match status" value="1"/>
</dbReference>
<evidence type="ECO:0000259" key="3">
    <source>
        <dbReference type="PROSITE" id="PS50111"/>
    </source>
</evidence>
<dbReference type="GO" id="GO:0007165">
    <property type="term" value="P:signal transduction"/>
    <property type="evidence" value="ECO:0007669"/>
    <property type="project" value="UniProtKB-KW"/>
</dbReference>
<dbReference type="Proteomes" id="UP000009881">
    <property type="component" value="Unassembled WGS sequence"/>
</dbReference>
<dbReference type="eggNOG" id="COG0840">
    <property type="taxonomic scope" value="Bacteria"/>
</dbReference>
<feature type="domain" description="Methyl-accepting transducer" evidence="3">
    <location>
        <begin position="30"/>
        <end position="270"/>
    </location>
</feature>